<dbReference type="Proteomes" id="UP000037446">
    <property type="component" value="Unassembled WGS sequence"/>
</dbReference>
<dbReference type="GO" id="GO:0000976">
    <property type="term" value="F:transcription cis-regulatory region binding"/>
    <property type="evidence" value="ECO:0007669"/>
    <property type="project" value="TreeGrafter"/>
</dbReference>
<dbReference type="AlphaFoldDB" id="A0A0L1KFA8"/>
<evidence type="ECO:0000256" key="1">
    <source>
        <dbReference type="ARBA" id="ARBA00009437"/>
    </source>
</evidence>
<sequence>MIERLPNIRHLAALVATVEHGTVTEAARSVHLTQPALTQAIARLERTLECRLFQREPDGMKPTEPALLLNARARTALELIGSPRVTATQMRAFIALARMGSYSAAAQLAGVAPASLHRAVADLSLALGERLVERRGRYLTFTRKGTLRARNFSLAQNELRNGLSEVAVWLGNAKGRVVIGAMPLSRARWLPRALLAFSRRHPGVEVAVIEGSYPELAGPLRDGEIDLLLGALRLDDPSDDLAQEVAFTDRPQIVMRAGHPLASGNPLSLASLRDYPWILPSSNAPLRQYWETMIGADGGAEPEVRIECGSVLTIRELLLETDMLSLLSPDQLRVEIEAGLIETSPPPSEVSRTIGITTRRDWRPTAAQRSMQLVLREIAQDYS</sequence>
<feature type="domain" description="HTH lysR-type" evidence="5">
    <location>
        <begin position="6"/>
        <end position="63"/>
    </location>
</feature>
<accession>A0A0L1KFA8</accession>
<dbReference type="Gene3D" id="1.10.10.10">
    <property type="entry name" value="Winged helix-like DNA-binding domain superfamily/Winged helix DNA-binding domain"/>
    <property type="match status" value="2"/>
</dbReference>
<proteinExistence type="inferred from homology"/>
<comment type="caution">
    <text evidence="6">The sequence shown here is derived from an EMBL/GenBank/DDBJ whole genome shotgun (WGS) entry which is preliminary data.</text>
</comment>
<evidence type="ECO:0000313" key="7">
    <source>
        <dbReference type="Proteomes" id="UP000037446"/>
    </source>
</evidence>
<dbReference type="SUPFAM" id="SSF46785">
    <property type="entry name" value="Winged helix' DNA-binding domain"/>
    <property type="match status" value="2"/>
</dbReference>
<gene>
    <name evidence="6" type="ORF">J121_302</name>
</gene>
<dbReference type="SUPFAM" id="SSF53850">
    <property type="entry name" value="Periplasmic binding protein-like II"/>
    <property type="match status" value="1"/>
</dbReference>
<dbReference type="InterPro" id="IPR036390">
    <property type="entry name" value="WH_DNA-bd_sf"/>
</dbReference>
<organism evidence="6 7">
    <name type="scientific">Qipengyuania citrea LAMA 915</name>
    <dbReference type="NCBI Taxonomy" id="1306953"/>
    <lineage>
        <taxon>Bacteria</taxon>
        <taxon>Pseudomonadati</taxon>
        <taxon>Pseudomonadota</taxon>
        <taxon>Alphaproteobacteria</taxon>
        <taxon>Sphingomonadales</taxon>
        <taxon>Erythrobacteraceae</taxon>
        <taxon>Qipengyuania</taxon>
    </lineage>
</organism>
<dbReference type="InterPro" id="IPR000847">
    <property type="entry name" value="LysR_HTH_N"/>
</dbReference>
<name>A0A0L1KFA8_9SPHN</name>
<dbReference type="STRING" id="1306953.J121_302"/>
<evidence type="ECO:0000256" key="3">
    <source>
        <dbReference type="ARBA" id="ARBA00023125"/>
    </source>
</evidence>
<dbReference type="InterPro" id="IPR005119">
    <property type="entry name" value="LysR_subst-bd"/>
</dbReference>
<protein>
    <submittedName>
        <fullName evidence="6">Transcriptional regulator, LysR family</fullName>
    </submittedName>
</protein>
<reference evidence="6" key="1">
    <citation type="submission" date="2015-02" db="EMBL/GenBank/DDBJ databases">
        <authorList>
            <person name="Chooi Y.-H."/>
        </authorList>
    </citation>
    <scope>NUCLEOTIDE SEQUENCE [LARGE SCALE GENOMIC DNA]</scope>
    <source>
        <strain evidence="6">LAMA 915</strain>
    </source>
</reference>
<keyword evidence="2" id="KW-0805">Transcription regulation</keyword>
<dbReference type="GO" id="GO:0003700">
    <property type="term" value="F:DNA-binding transcription factor activity"/>
    <property type="evidence" value="ECO:0007669"/>
    <property type="project" value="InterPro"/>
</dbReference>
<dbReference type="PROSITE" id="PS50931">
    <property type="entry name" value="HTH_LYSR"/>
    <property type="match status" value="2"/>
</dbReference>
<comment type="similarity">
    <text evidence="1">Belongs to the LysR transcriptional regulatory family.</text>
</comment>
<dbReference type="PANTHER" id="PTHR30126">
    <property type="entry name" value="HTH-TYPE TRANSCRIPTIONAL REGULATOR"/>
    <property type="match status" value="1"/>
</dbReference>
<evidence type="ECO:0000259" key="5">
    <source>
        <dbReference type="PROSITE" id="PS50931"/>
    </source>
</evidence>
<dbReference type="PANTHER" id="PTHR30126:SF98">
    <property type="entry name" value="HTH-TYPE TRANSCRIPTIONAL ACTIVATOR BAUR"/>
    <property type="match status" value="1"/>
</dbReference>
<keyword evidence="4" id="KW-0804">Transcription</keyword>
<dbReference type="InterPro" id="IPR036388">
    <property type="entry name" value="WH-like_DNA-bd_sf"/>
</dbReference>
<dbReference type="Pfam" id="PF03466">
    <property type="entry name" value="LysR_substrate"/>
    <property type="match status" value="1"/>
</dbReference>
<dbReference type="Gene3D" id="3.40.190.290">
    <property type="match status" value="1"/>
</dbReference>
<dbReference type="Pfam" id="PF00126">
    <property type="entry name" value="HTH_1"/>
    <property type="match status" value="2"/>
</dbReference>
<dbReference type="RefSeq" id="WP_050599952.1">
    <property type="nucleotide sequence ID" value="NZ_JYNE01000022.1"/>
</dbReference>
<dbReference type="PRINTS" id="PR00039">
    <property type="entry name" value="HTHLYSR"/>
</dbReference>
<keyword evidence="3" id="KW-0238">DNA-binding</keyword>
<evidence type="ECO:0000256" key="4">
    <source>
        <dbReference type="ARBA" id="ARBA00023163"/>
    </source>
</evidence>
<dbReference type="EMBL" id="JYNE01000022">
    <property type="protein sequence ID" value="KNH02522.1"/>
    <property type="molecule type" value="Genomic_DNA"/>
</dbReference>
<feature type="domain" description="HTH lysR-type" evidence="5">
    <location>
        <begin position="85"/>
        <end position="142"/>
    </location>
</feature>
<dbReference type="PATRIC" id="fig|1306953.7.peg.306"/>
<evidence type="ECO:0000313" key="6">
    <source>
        <dbReference type="EMBL" id="KNH02522.1"/>
    </source>
</evidence>
<evidence type="ECO:0000256" key="2">
    <source>
        <dbReference type="ARBA" id="ARBA00023015"/>
    </source>
</evidence>